<keyword evidence="4" id="KW-0548">Nucleotidyltransferase</keyword>
<comment type="catalytic activity">
    <reaction evidence="9">
        <text>NAD(+) + (ADP-D-ribosyl)n-acceptor = nicotinamide + (ADP-D-ribosyl)n+1-acceptor + H(+).</text>
        <dbReference type="EC" id="2.4.2.30"/>
    </reaction>
</comment>
<dbReference type="Proteomes" id="UP000614601">
    <property type="component" value="Unassembled WGS sequence"/>
</dbReference>
<proteinExistence type="inferred from homology"/>
<dbReference type="PROSITE" id="PS51059">
    <property type="entry name" value="PARP_CATALYTIC"/>
    <property type="match status" value="1"/>
</dbReference>
<dbReference type="SMART" id="SM00773">
    <property type="entry name" value="WGR"/>
    <property type="match status" value="1"/>
</dbReference>
<dbReference type="PROSITE" id="PS51977">
    <property type="entry name" value="WGR"/>
    <property type="match status" value="1"/>
</dbReference>
<evidence type="ECO:0000256" key="9">
    <source>
        <dbReference type="ARBA" id="ARBA00033987"/>
    </source>
</evidence>
<evidence type="ECO:0000256" key="8">
    <source>
        <dbReference type="ARBA" id="ARBA00024347"/>
    </source>
</evidence>
<dbReference type="Gene3D" id="3.90.228.10">
    <property type="match status" value="1"/>
</dbReference>
<evidence type="ECO:0000256" key="10">
    <source>
        <dbReference type="RuleBase" id="RU362114"/>
    </source>
</evidence>
<dbReference type="PANTHER" id="PTHR10459:SF60">
    <property type="entry name" value="POLY [ADP-RIBOSE] POLYMERASE 2"/>
    <property type="match status" value="1"/>
</dbReference>
<feature type="domain" description="PARP alpha-helical" evidence="12">
    <location>
        <begin position="175"/>
        <end position="292"/>
    </location>
</feature>
<dbReference type="GO" id="GO:0006302">
    <property type="term" value="P:double-strand break repair"/>
    <property type="evidence" value="ECO:0007669"/>
    <property type="project" value="TreeGrafter"/>
</dbReference>
<protein>
    <recommendedName>
        <fullName evidence="10">Poly [ADP-ribose] polymerase</fullName>
        <shortName evidence="10">PARP</shortName>
        <ecNumber evidence="10">2.4.2.-</ecNumber>
    </recommendedName>
</protein>
<comment type="similarity">
    <text evidence="8">Belongs to the ARTD/PARP family.</text>
</comment>
<feature type="domain" description="PARP catalytic" evidence="11">
    <location>
        <begin position="299"/>
        <end position="523"/>
    </location>
</feature>
<dbReference type="SUPFAM" id="SSF56399">
    <property type="entry name" value="ADP-ribosylation"/>
    <property type="match status" value="1"/>
</dbReference>
<keyword evidence="15" id="KW-1185">Reference proteome</keyword>
<keyword evidence="2 10" id="KW-0328">Glycosyltransferase</keyword>
<dbReference type="Proteomes" id="UP000783686">
    <property type="component" value="Unassembled WGS sequence"/>
</dbReference>
<dbReference type="GO" id="GO:0005730">
    <property type="term" value="C:nucleolus"/>
    <property type="evidence" value="ECO:0007669"/>
    <property type="project" value="TreeGrafter"/>
</dbReference>
<dbReference type="PROSITE" id="PS51060">
    <property type="entry name" value="PARP_ALPHA_HD"/>
    <property type="match status" value="1"/>
</dbReference>
<comment type="caution">
    <text evidence="14">The sequence shown here is derived from an EMBL/GenBank/DDBJ whole genome shotgun (WGS) entry which is preliminary data.</text>
</comment>
<dbReference type="CDD" id="cd01437">
    <property type="entry name" value="parp_like"/>
    <property type="match status" value="1"/>
</dbReference>
<evidence type="ECO:0000259" key="12">
    <source>
        <dbReference type="PROSITE" id="PS51060"/>
    </source>
</evidence>
<evidence type="ECO:0000259" key="13">
    <source>
        <dbReference type="PROSITE" id="PS51977"/>
    </source>
</evidence>
<dbReference type="EC" id="2.4.2.-" evidence="10"/>
<gene>
    <name evidence="14" type="ORF">BOKJ2_LOCUS13977</name>
</gene>
<dbReference type="FunFam" id="3.90.228.10:FF:000002">
    <property type="entry name" value="Poly [ADP-ribose] polymerase"/>
    <property type="match status" value="1"/>
</dbReference>
<evidence type="ECO:0000256" key="5">
    <source>
        <dbReference type="ARBA" id="ARBA00022765"/>
    </source>
</evidence>
<evidence type="ECO:0000256" key="3">
    <source>
        <dbReference type="ARBA" id="ARBA00022679"/>
    </source>
</evidence>
<dbReference type="EMBL" id="CAJFCW020000006">
    <property type="protein sequence ID" value="CAG9127510.1"/>
    <property type="molecule type" value="Genomic_DNA"/>
</dbReference>
<keyword evidence="7" id="KW-0539">Nucleus</keyword>
<dbReference type="InterPro" id="IPR036930">
    <property type="entry name" value="WGR_dom_sf"/>
</dbReference>
<dbReference type="GO" id="GO:0070212">
    <property type="term" value="P:protein poly-ADP-ribosylation"/>
    <property type="evidence" value="ECO:0007669"/>
    <property type="project" value="TreeGrafter"/>
</dbReference>
<dbReference type="FunFam" id="2.20.140.10:FF:000001">
    <property type="entry name" value="Poly [ADP-ribose] polymerase"/>
    <property type="match status" value="1"/>
</dbReference>
<evidence type="ECO:0000256" key="7">
    <source>
        <dbReference type="ARBA" id="ARBA00023242"/>
    </source>
</evidence>
<evidence type="ECO:0000256" key="6">
    <source>
        <dbReference type="ARBA" id="ARBA00023027"/>
    </source>
</evidence>
<evidence type="ECO:0000313" key="15">
    <source>
        <dbReference type="Proteomes" id="UP000614601"/>
    </source>
</evidence>
<dbReference type="SUPFAM" id="SSF47587">
    <property type="entry name" value="Domain of poly(ADP-ribose) polymerase"/>
    <property type="match status" value="1"/>
</dbReference>
<dbReference type="GO" id="GO:0016779">
    <property type="term" value="F:nucleotidyltransferase activity"/>
    <property type="evidence" value="ECO:0007669"/>
    <property type="project" value="UniProtKB-KW"/>
</dbReference>
<dbReference type="InterPro" id="IPR012317">
    <property type="entry name" value="Poly(ADP-ribose)pol_cat_dom"/>
</dbReference>
<comment type="subcellular location">
    <subcellularLocation>
        <location evidence="1">Nucleus</location>
    </subcellularLocation>
</comment>
<dbReference type="PANTHER" id="PTHR10459">
    <property type="entry name" value="DNA LIGASE"/>
    <property type="match status" value="1"/>
</dbReference>
<evidence type="ECO:0000256" key="4">
    <source>
        <dbReference type="ARBA" id="ARBA00022695"/>
    </source>
</evidence>
<dbReference type="SUPFAM" id="SSF142921">
    <property type="entry name" value="WGR domain-like"/>
    <property type="match status" value="1"/>
</dbReference>
<dbReference type="Pfam" id="PF05406">
    <property type="entry name" value="WGR"/>
    <property type="match status" value="1"/>
</dbReference>
<dbReference type="GO" id="GO:0003950">
    <property type="term" value="F:NAD+ poly-ADP-ribosyltransferase activity"/>
    <property type="evidence" value="ECO:0007669"/>
    <property type="project" value="UniProtKB-UniRule"/>
</dbReference>
<dbReference type="GO" id="GO:1990404">
    <property type="term" value="F:NAD+-protein mono-ADP-ribosyltransferase activity"/>
    <property type="evidence" value="ECO:0007669"/>
    <property type="project" value="TreeGrafter"/>
</dbReference>
<organism evidence="14 15">
    <name type="scientific">Bursaphelenchus okinawaensis</name>
    <dbReference type="NCBI Taxonomy" id="465554"/>
    <lineage>
        <taxon>Eukaryota</taxon>
        <taxon>Metazoa</taxon>
        <taxon>Ecdysozoa</taxon>
        <taxon>Nematoda</taxon>
        <taxon>Chromadorea</taxon>
        <taxon>Rhabditida</taxon>
        <taxon>Tylenchina</taxon>
        <taxon>Tylenchomorpha</taxon>
        <taxon>Aphelenchoidea</taxon>
        <taxon>Aphelenchoididae</taxon>
        <taxon>Bursaphelenchus</taxon>
    </lineage>
</organism>
<accession>A0A811LR26</accession>
<sequence length="523" mass="60003">MPNLRSRAKKKVVVEDNKENDEYVAKKAKFEKVVAKKSKIVLPKVIKVDSECPSLGFVVYQENGLIYSALLNQTNIAQNNNKFYLLQVLESEKSPKQYNLWYRWGRVGYKGQTKLEALTLDRAKSEFEAKYHAKTSNKFGEKFEKRPGKYDLIPVDYSRQDEEERRDDIEDEAVPCTLDPKVKSVIDLISDLKAMEKHLKRLNFDTNRTPLGCITKEQIKIGYKLLSQIEKKINTKTFATEFHALVSDYYTKIPHCFGMAQPPSLREFEDIKDELSLLEALVQTEVTVENTKKQIEKVNPSDRNYQRLNCGLKPLAKSVKAYKTIEKYLKNTHGPTHKGYKMKLKNVFELEKEGGFRSDIDNHQLLWHGSRLLNWFGILLKGLQIAPPEAPITGHMFGKGIYFADCASKSANYCDAKHGETGFLLLSQVALGTSQELKTAKYEASKMPEGISSTKGIGQMEPDSKKCEFLKIDGIKVKVPLGKIIEKENPDDYDLMYNEYIVYAREQVKLRYLVEIEFEANEE</sequence>
<dbReference type="AlphaFoldDB" id="A0A811LR26"/>
<dbReference type="InterPro" id="IPR008893">
    <property type="entry name" value="WGR_domain"/>
</dbReference>
<dbReference type="InterPro" id="IPR036616">
    <property type="entry name" value="Poly(ADP-ribose)pol_reg_dom_sf"/>
</dbReference>
<dbReference type="Gene3D" id="1.20.142.10">
    <property type="entry name" value="Poly(ADP-ribose) polymerase, regulatory domain"/>
    <property type="match status" value="1"/>
</dbReference>
<dbReference type="InterPro" id="IPR004102">
    <property type="entry name" value="Poly(ADP-ribose)pol_reg_dom"/>
</dbReference>
<dbReference type="InterPro" id="IPR050800">
    <property type="entry name" value="ARTD/PARP"/>
</dbReference>
<dbReference type="OrthoDB" id="429950at2759"/>
<dbReference type="EMBL" id="CAJFDH010000006">
    <property type="protein sequence ID" value="CAD5230121.1"/>
    <property type="molecule type" value="Genomic_DNA"/>
</dbReference>
<keyword evidence="3 10" id="KW-0808">Transferase</keyword>
<dbReference type="Pfam" id="PF02877">
    <property type="entry name" value="PARP_reg"/>
    <property type="match status" value="1"/>
</dbReference>
<name>A0A811LR26_9BILA</name>
<keyword evidence="6 10" id="KW-0520">NAD</keyword>
<evidence type="ECO:0000256" key="2">
    <source>
        <dbReference type="ARBA" id="ARBA00022676"/>
    </source>
</evidence>
<dbReference type="Pfam" id="PF00644">
    <property type="entry name" value="PARP"/>
    <property type="match status" value="1"/>
</dbReference>
<reference evidence="14" key="1">
    <citation type="submission" date="2020-09" db="EMBL/GenBank/DDBJ databases">
        <authorList>
            <person name="Kikuchi T."/>
        </authorList>
    </citation>
    <scope>NUCLEOTIDE SEQUENCE</scope>
    <source>
        <strain evidence="14">SH1</strain>
    </source>
</reference>
<evidence type="ECO:0000256" key="1">
    <source>
        <dbReference type="ARBA" id="ARBA00004123"/>
    </source>
</evidence>
<evidence type="ECO:0000259" key="11">
    <source>
        <dbReference type="PROSITE" id="PS51059"/>
    </source>
</evidence>
<keyword evidence="5" id="KW-0013">ADP-ribosylation</keyword>
<feature type="domain" description="WGR" evidence="13">
    <location>
        <begin position="56"/>
        <end position="157"/>
    </location>
</feature>
<evidence type="ECO:0000313" key="14">
    <source>
        <dbReference type="EMBL" id="CAD5230121.1"/>
    </source>
</evidence>